<proteinExistence type="predicted"/>
<feature type="compositionally biased region" description="Low complexity" evidence="1">
    <location>
        <begin position="358"/>
        <end position="378"/>
    </location>
</feature>
<feature type="region of interest" description="Disordered" evidence="1">
    <location>
        <begin position="347"/>
        <end position="378"/>
    </location>
</feature>
<evidence type="ECO:0000256" key="1">
    <source>
        <dbReference type="SAM" id="MobiDB-lite"/>
    </source>
</evidence>
<gene>
    <name evidence="2" type="ORF">VITISV_039196</name>
</gene>
<organism evidence="2">
    <name type="scientific">Vitis vinifera</name>
    <name type="common">Grape</name>
    <dbReference type="NCBI Taxonomy" id="29760"/>
    <lineage>
        <taxon>Eukaryota</taxon>
        <taxon>Viridiplantae</taxon>
        <taxon>Streptophyta</taxon>
        <taxon>Embryophyta</taxon>
        <taxon>Tracheophyta</taxon>
        <taxon>Spermatophyta</taxon>
        <taxon>Magnoliopsida</taxon>
        <taxon>eudicotyledons</taxon>
        <taxon>Gunneridae</taxon>
        <taxon>Pentapetalae</taxon>
        <taxon>rosids</taxon>
        <taxon>Vitales</taxon>
        <taxon>Vitaceae</taxon>
        <taxon>Viteae</taxon>
        <taxon>Vitis</taxon>
    </lineage>
</organism>
<accession>A5BHK0</accession>
<sequence>MAKTRGAKSSSPSTRPRIPRESLVQATIPEPPRPLVIPPPVEDAPMSPPSRCYQIRRSLTMAGASSLKAKKLGSGPPKKKAKVSEPIDLTEPSLEPESKPQPSQPPAKESQIPSGMTPEVVIKRPMVTKPPIEGNLDCRARSFHFELYFDIAMFRLQPELRDSFHLLQRISEGFFFGPHHLIMATLLYFEEKVHRKKLLRADAIPLLFPRLLCQILEHLGYPSDPQLERRRICREIFTLDKWTSMTAYGIEPEALDGPEHPEIPHPEQTEEPQPIKIPADMRAPAPTVPSTEPIPEVAPSAPPATPRTPHEQIIATQTQHTAILRQIKHHLGIPPTPEHPIPIMLEPTEPSHAPSLVEQTMPPEEPTTGETEASTPSI</sequence>
<feature type="region of interest" description="Disordered" evidence="1">
    <location>
        <begin position="252"/>
        <end position="307"/>
    </location>
</feature>
<feature type="compositionally biased region" description="Basic and acidic residues" evidence="1">
    <location>
        <begin position="257"/>
        <end position="268"/>
    </location>
</feature>
<dbReference type="EMBL" id="AM459774">
    <property type="protein sequence ID" value="CAN74581.1"/>
    <property type="molecule type" value="Genomic_DNA"/>
</dbReference>
<evidence type="ECO:0000313" key="2">
    <source>
        <dbReference type="EMBL" id="CAN74581.1"/>
    </source>
</evidence>
<dbReference type="AlphaFoldDB" id="A5BHK0"/>
<reference evidence="2" key="1">
    <citation type="journal article" date="2007" name="PLoS ONE">
        <title>The first genome sequence of an elite grapevine cultivar (Pinot noir Vitis vinifera L.): coping with a highly heterozygous genome.</title>
        <authorList>
            <person name="Velasco R."/>
            <person name="Zharkikh A."/>
            <person name="Troggio M."/>
            <person name="Cartwright D.A."/>
            <person name="Cestaro A."/>
            <person name="Pruss D."/>
            <person name="Pindo M."/>
            <person name="FitzGerald L.M."/>
            <person name="Vezzulli S."/>
            <person name="Reid J."/>
            <person name="Malacarne G."/>
            <person name="Iliev D."/>
            <person name="Coppola G."/>
            <person name="Wardell B."/>
            <person name="Micheletti D."/>
            <person name="Macalma T."/>
            <person name="Facci M."/>
            <person name="Mitchell J.T."/>
            <person name="Perazzolli M."/>
            <person name="Eldredge G."/>
            <person name="Gatto P."/>
            <person name="Oyzerski R."/>
            <person name="Moretto M."/>
            <person name="Gutin N."/>
            <person name="Stefanini M."/>
            <person name="Chen Y."/>
            <person name="Segala C."/>
            <person name="Davenport C."/>
            <person name="Dematte L."/>
            <person name="Mraz A."/>
            <person name="Battilana J."/>
            <person name="Stormo K."/>
            <person name="Costa F."/>
            <person name="Tao Q."/>
            <person name="Si-Ammour A."/>
            <person name="Harkins T."/>
            <person name="Lackey A."/>
            <person name="Perbost C."/>
            <person name="Taillon B."/>
            <person name="Stella A."/>
            <person name="Solovyev V."/>
            <person name="Fawcett J.A."/>
            <person name="Sterck L."/>
            <person name="Vandepoele K."/>
            <person name="Grando S.M."/>
            <person name="Toppo S."/>
            <person name="Moser C."/>
            <person name="Lanchbury J."/>
            <person name="Bogden R."/>
            <person name="Skolnick M."/>
            <person name="Sgaramella V."/>
            <person name="Bhatnagar S.K."/>
            <person name="Fontana P."/>
            <person name="Gutin A."/>
            <person name="Van de Peer Y."/>
            <person name="Salamini F."/>
            <person name="Viola R."/>
        </authorList>
    </citation>
    <scope>NUCLEOTIDE SEQUENCE</scope>
</reference>
<protein>
    <submittedName>
        <fullName evidence="2">Uncharacterized protein</fullName>
    </submittedName>
</protein>
<feature type="region of interest" description="Disordered" evidence="1">
    <location>
        <begin position="1"/>
        <end position="118"/>
    </location>
</feature>
<feature type="compositionally biased region" description="Pro residues" evidence="1">
    <location>
        <begin position="29"/>
        <end position="48"/>
    </location>
</feature>
<name>A5BHK0_VITVI</name>